<evidence type="ECO:0000259" key="4">
    <source>
        <dbReference type="Pfam" id="PF10342"/>
    </source>
</evidence>
<dbReference type="InterPro" id="IPR052982">
    <property type="entry name" value="SRP1/TIP1-like"/>
</dbReference>
<accession>A0A9P6UAN8</accession>
<keyword evidence="1 3" id="KW-0732">Signal</keyword>
<organism evidence="5 6">
    <name type="scientific">Mortierella polycephala</name>
    <dbReference type="NCBI Taxonomy" id="41804"/>
    <lineage>
        <taxon>Eukaryota</taxon>
        <taxon>Fungi</taxon>
        <taxon>Fungi incertae sedis</taxon>
        <taxon>Mucoromycota</taxon>
        <taxon>Mortierellomycotina</taxon>
        <taxon>Mortierellomycetes</taxon>
        <taxon>Mortierellales</taxon>
        <taxon>Mortierellaceae</taxon>
        <taxon>Mortierella</taxon>
    </lineage>
</organism>
<feature type="signal peptide" evidence="3">
    <location>
        <begin position="1"/>
        <end position="18"/>
    </location>
</feature>
<name>A0A9P6UAN8_9FUNG</name>
<dbReference type="Pfam" id="PF10342">
    <property type="entry name" value="Kre9_KNH"/>
    <property type="match status" value="1"/>
</dbReference>
<dbReference type="EMBL" id="JAAAJA010000013">
    <property type="protein sequence ID" value="KAG0266744.1"/>
    <property type="molecule type" value="Genomic_DNA"/>
</dbReference>
<feature type="compositionally biased region" description="Basic and acidic residues" evidence="2">
    <location>
        <begin position="77"/>
        <end position="94"/>
    </location>
</feature>
<evidence type="ECO:0000313" key="5">
    <source>
        <dbReference type="EMBL" id="KAG0266744.1"/>
    </source>
</evidence>
<dbReference type="PANTHER" id="PTHR40633:SF1">
    <property type="entry name" value="GPI ANCHORED SERINE-THREONINE RICH PROTEIN (AFU_ORTHOLOGUE AFUA_1G03630)"/>
    <property type="match status" value="1"/>
</dbReference>
<proteinExistence type="predicted"/>
<feature type="domain" description="Yeast cell wall synthesis Kre9/Knh1-like N-terminal" evidence="4">
    <location>
        <begin position="163"/>
        <end position="259"/>
    </location>
</feature>
<evidence type="ECO:0000313" key="6">
    <source>
        <dbReference type="Proteomes" id="UP000726737"/>
    </source>
</evidence>
<dbReference type="PANTHER" id="PTHR40633">
    <property type="entry name" value="MATRIX PROTEIN, PUTATIVE (AFU_ORTHOLOGUE AFUA_8G05410)-RELATED"/>
    <property type="match status" value="1"/>
</dbReference>
<feature type="compositionally biased region" description="Acidic residues" evidence="2">
    <location>
        <begin position="67"/>
        <end position="76"/>
    </location>
</feature>
<gene>
    <name evidence="5" type="ORF">BG011_001203</name>
</gene>
<feature type="region of interest" description="Disordered" evidence="2">
    <location>
        <begin position="264"/>
        <end position="321"/>
    </location>
</feature>
<dbReference type="AlphaFoldDB" id="A0A9P6UAN8"/>
<dbReference type="InterPro" id="IPR018466">
    <property type="entry name" value="Kre9/Knh1-like_N"/>
</dbReference>
<feature type="region of interest" description="Disordered" evidence="2">
    <location>
        <begin position="52"/>
        <end position="152"/>
    </location>
</feature>
<dbReference type="Proteomes" id="UP000726737">
    <property type="component" value="Unassembled WGS sequence"/>
</dbReference>
<protein>
    <recommendedName>
        <fullName evidence="4">Yeast cell wall synthesis Kre9/Knh1-like N-terminal domain-containing protein</fullName>
    </recommendedName>
</protein>
<evidence type="ECO:0000256" key="1">
    <source>
        <dbReference type="ARBA" id="ARBA00022729"/>
    </source>
</evidence>
<feature type="compositionally biased region" description="Low complexity" evidence="2">
    <location>
        <begin position="296"/>
        <end position="309"/>
    </location>
</feature>
<comment type="caution">
    <text evidence="5">The sequence shown here is derived from an EMBL/GenBank/DDBJ whole genome shotgun (WGS) entry which is preliminary data.</text>
</comment>
<evidence type="ECO:0000256" key="2">
    <source>
        <dbReference type="SAM" id="MobiDB-lite"/>
    </source>
</evidence>
<reference evidence="5" key="1">
    <citation type="journal article" date="2020" name="Fungal Divers.">
        <title>Resolving the Mortierellaceae phylogeny through synthesis of multi-gene phylogenetics and phylogenomics.</title>
        <authorList>
            <person name="Vandepol N."/>
            <person name="Liber J."/>
            <person name="Desiro A."/>
            <person name="Na H."/>
            <person name="Kennedy M."/>
            <person name="Barry K."/>
            <person name="Grigoriev I.V."/>
            <person name="Miller A.N."/>
            <person name="O'Donnell K."/>
            <person name="Stajich J.E."/>
            <person name="Bonito G."/>
        </authorList>
    </citation>
    <scope>NUCLEOTIDE SEQUENCE</scope>
    <source>
        <strain evidence="5">KOD948</strain>
    </source>
</reference>
<keyword evidence="6" id="KW-1185">Reference proteome</keyword>
<feature type="compositionally biased region" description="Basic and acidic residues" evidence="2">
    <location>
        <begin position="54"/>
        <end position="66"/>
    </location>
</feature>
<evidence type="ECO:0000256" key="3">
    <source>
        <dbReference type="SAM" id="SignalP"/>
    </source>
</evidence>
<sequence length="352" mass="37927">MKITSITALLCLSATALAVNVNRPSYDNVYTNSLAKRGDLTVNQPRLVARHDHHNKEHDHEGHKDDDNSEDDDDEDKESKDGDEKKKKVSDKKSKIAKTSSGDKVGEDGDDKKSGGEDKVTDKDDLDASKKDDNDEKAPAAGADDGNGSSKKEMASPLWVVQPIAASVWEQDRAYAISWGPNPDPAFAKMIAPKSSVDIRLMRGTPETLNEVAVLKTGVDSSAHSFEWTVPATLPVGKDYTIRILQDGKVDTYSHYFEIVKAGDPRSSKSNVGEPLELPKKGDVPHPLNKGPTMKPAAPSNPLPANNPATKNPVNDGNTAAKPKVSVSAASETRNANVLAFAMTLFGAVYFL</sequence>
<feature type="chain" id="PRO_5040168181" description="Yeast cell wall synthesis Kre9/Knh1-like N-terminal domain-containing protein" evidence="3">
    <location>
        <begin position="19"/>
        <end position="352"/>
    </location>
</feature>
<dbReference type="OrthoDB" id="2269410at2759"/>
<feature type="compositionally biased region" description="Basic and acidic residues" evidence="2">
    <location>
        <begin position="104"/>
        <end position="138"/>
    </location>
</feature>